<dbReference type="Pfam" id="PF17919">
    <property type="entry name" value="RT_RNaseH_2"/>
    <property type="match status" value="1"/>
</dbReference>
<dbReference type="Proteomes" id="UP001341281">
    <property type="component" value="Chromosome 10"/>
</dbReference>
<feature type="region of interest" description="Disordered" evidence="12">
    <location>
        <begin position="86"/>
        <end position="110"/>
    </location>
</feature>
<reference evidence="14 15" key="1">
    <citation type="submission" date="2024-02" db="EMBL/GenBank/DDBJ databases">
        <title>High-quality chromosome-scale genome assembly of Pensacola bahiagrass (Paspalum notatum Flugge var. saurae).</title>
        <authorList>
            <person name="Vega J.M."/>
            <person name="Podio M."/>
            <person name="Orjuela J."/>
            <person name="Siena L.A."/>
            <person name="Pessino S.C."/>
            <person name="Combes M.C."/>
            <person name="Mariac C."/>
            <person name="Albertini E."/>
            <person name="Pupilli F."/>
            <person name="Ortiz J.P.A."/>
            <person name="Leblanc O."/>
        </authorList>
    </citation>
    <scope>NUCLEOTIDE SEQUENCE [LARGE SCALE GENOMIC DNA]</scope>
    <source>
        <strain evidence="14">R1</strain>
        <tissue evidence="14">Leaf</tissue>
    </source>
</reference>
<keyword evidence="3" id="KW-0548">Nucleotidyltransferase</keyword>
<evidence type="ECO:0000256" key="11">
    <source>
        <dbReference type="PROSITE-ProRule" id="PRU00047"/>
    </source>
</evidence>
<evidence type="ECO:0000256" key="7">
    <source>
        <dbReference type="ARBA" id="ARBA00022801"/>
    </source>
</evidence>
<dbReference type="InterPro" id="IPR021109">
    <property type="entry name" value="Peptidase_aspartic_dom_sf"/>
</dbReference>
<keyword evidence="10" id="KW-0511">Multifunctional enzyme</keyword>
<dbReference type="GO" id="GO:0008270">
    <property type="term" value="F:zinc ion binding"/>
    <property type="evidence" value="ECO:0007669"/>
    <property type="project" value="UniProtKB-KW"/>
</dbReference>
<dbReference type="GO" id="GO:0003964">
    <property type="term" value="F:RNA-directed DNA polymerase activity"/>
    <property type="evidence" value="ECO:0007669"/>
    <property type="project" value="UniProtKB-KW"/>
</dbReference>
<dbReference type="Gene3D" id="3.10.10.10">
    <property type="entry name" value="HIV Type 1 Reverse Transcriptase, subunit A, domain 1"/>
    <property type="match status" value="1"/>
</dbReference>
<dbReference type="GO" id="GO:0003677">
    <property type="term" value="F:DNA binding"/>
    <property type="evidence" value="ECO:0007669"/>
    <property type="project" value="UniProtKB-KW"/>
</dbReference>
<dbReference type="PANTHER" id="PTHR37984">
    <property type="entry name" value="PROTEIN CBG26694"/>
    <property type="match status" value="1"/>
</dbReference>
<dbReference type="Gene3D" id="3.30.70.270">
    <property type="match status" value="2"/>
</dbReference>
<evidence type="ECO:0000256" key="3">
    <source>
        <dbReference type="ARBA" id="ARBA00022695"/>
    </source>
</evidence>
<keyword evidence="15" id="KW-1185">Reference proteome</keyword>
<dbReference type="SUPFAM" id="SSF57756">
    <property type="entry name" value="Retrovirus zinc finger-like domains"/>
    <property type="match status" value="1"/>
</dbReference>
<dbReference type="Gene3D" id="3.10.20.370">
    <property type="match status" value="1"/>
</dbReference>
<evidence type="ECO:0000256" key="2">
    <source>
        <dbReference type="ARBA" id="ARBA00022679"/>
    </source>
</evidence>
<keyword evidence="11" id="KW-0863">Zinc-finger</keyword>
<evidence type="ECO:0000256" key="10">
    <source>
        <dbReference type="ARBA" id="ARBA00023268"/>
    </source>
</evidence>
<evidence type="ECO:0000313" key="14">
    <source>
        <dbReference type="EMBL" id="WVZ96997.1"/>
    </source>
</evidence>
<dbReference type="EMBL" id="CP144754">
    <property type="protein sequence ID" value="WVZ96997.1"/>
    <property type="molecule type" value="Genomic_DNA"/>
</dbReference>
<organism evidence="14 15">
    <name type="scientific">Paspalum notatum var. saurae</name>
    <dbReference type="NCBI Taxonomy" id="547442"/>
    <lineage>
        <taxon>Eukaryota</taxon>
        <taxon>Viridiplantae</taxon>
        <taxon>Streptophyta</taxon>
        <taxon>Embryophyta</taxon>
        <taxon>Tracheophyta</taxon>
        <taxon>Spermatophyta</taxon>
        <taxon>Magnoliopsida</taxon>
        <taxon>Liliopsida</taxon>
        <taxon>Poales</taxon>
        <taxon>Poaceae</taxon>
        <taxon>PACMAD clade</taxon>
        <taxon>Panicoideae</taxon>
        <taxon>Andropogonodae</taxon>
        <taxon>Paspaleae</taxon>
        <taxon>Paspalinae</taxon>
        <taxon>Paspalum</taxon>
    </lineage>
</organism>
<keyword evidence="4" id="KW-0540">Nuclease</keyword>
<evidence type="ECO:0000256" key="5">
    <source>
        <dbReference type="ARBA" id="ARBA00022750"/>
    </source>
</evidence>
<protein>
    <recommendedName>
        <fullName evidence="13">CCHC-type domain-containing protein</fullName>
    </recommendedName>
</protein>
<evidence type="ECO:0000256" key="1">
    <source>
        <dbReference type="ARBA" id="ARBA00022670"/>
    </source>
</evidence>
<dbReference type="Pfam" id="PF03732">
    <property type="entry name" value="Retrotrans_gag"/>
    <property type="match status" value="1"/>
</dbReference>
<keyword evidence="7" id="KW-0378">Hydrolase</keyword>
<sequence length="767" mass="86628">MDLKADEFRNLKQGNKSVMEYTHAFNYLSQYALDEVSSDPKKQNHYLRGLSLRMQDKLSVASCANFNALVSMAIKVESKMLELDAETRKRAATPPHGGTSQRPRTGVTPPPRVPGYGAPQPMWMVHNQGPQGQFFRSAGQQAIGGENAPRGPCFTCGGHGHLSRGCPTHRMGGATNAPRPPMPSPPTPQPQRQQECAEFQEGQGQHITAEEASGDVQVLAGMVSVNSHLARTLFDSGASHSFISKKFALQHQFPIREVQVPFHIDAPGSTLVTKQVVNLVELDISAFSFLAHLIVINLEDLDIILGMNWLTKHDSVISCNTRQVELKHPPGQRVILHLNEKTSAQLCSLNATVLPELGAIPVVCEFLDVFPEELPGMPPDREVEFAIELLPRTAPISKRPYRMPPNELAEMKKQLQELLEKGFIRPSSSPWGCPAIFVEKKDHSLRMCVDYRPLNAVTVKNKYPLPRIDILFDQLHGAKFFSKIDLRLGYHQIKIRAKDIPKTAFSTRYGLYEYTVMSFGLTNAPAYLMYLMNSIFFNELDVFVVIFIDDILIFSKTEEEHAEHLRIVLQKLRDHRLYAKLSKCEFWLREISFLGHVLSEKGVAVDPSKVQEVLDWDRPQTVTEIRSFLGLAGYYCQFIDNFSKIAKPMTELTKKNVKFEWSPQCEKAFQTLKSCLTSAPILTQPDITKSFDIYCDACRTGLGCVLMQEKWVIAYASRQLKPAEENYPTHDLELATVVHALKIWRHYIMGNPCNIYTDHKSLKYIFT</sequence>
<evidence type="ECO:0000256" key="8">
    <source>
        <dbReference type="ARBA" id="ARBA00022918"/>
    </source>
</evidence>
<evidence type="ECO:0000259" key="13">
    <source>
        <dbReference type="PROSITE" id="PS50158"/>
    </source>
</evidence>
<dbReference type="InterPro" id="IPR036875">
    <property type="entry name" value="Znf_CCHC_sf"/>
</dbReference>
<dbReference type="GO" id="GO:0006508">
    <property type="term" value="P:proteolysis"/>
    <property type="evidence" value="ECO:0007669"/>
    <property type="project" value="UniProtKB-KW"/>
</dbReference>
<dbReference type="Pfam" id="PF00078">
    <property type="entry name" value="RVT_1"/>
    <property type="match status" value="1"/>
</dbReference>
<evidence type="ECO:0000256" key="9">
    <source>
        <dbReference type="ARBA" id="ARBA00023125"/>
    </source>
</evidence>
<dbReference type="CDD" id="cd01647">
    <property type="entry name" value="RT_LTR"/>
    <property type="match status" value="1"/>
</dbReference>
<keyword evidence="5" id="KW-0064">Aspartyl protease</keyword>
<dbReference type="CDD" id="cd09274">
    <property type="entry name" value="RNase_HI_RT_Ty3"/>
    <property type="match status" value="1"/>
</dbReference>
<gene>
    <name evidence="14" type="ORF">U9M48_042568</name>
</gene>
<dbReference type="Pfam" id="PF08284">
    <property type="entry name" value="RVP_2"/>
    <property type="match status" value="1"/>
</dbReference>
<proteinExistence type="predicted"/>
<keyword evidence="2" id="KW-0808">Transferase</keyword>
<keyword evidence="1" id="KW-0645">Protease</keyword>
<dbReference type="GO" id="GO:0004519">
    <property type="term" value="F:endonuclease activity"/>
    <property type="evidence" value="ECO:0007669"/>
    <property type="project" value="UniProtKB-KW"/>
</dbReference>
<dbReference type="SUPFAM" id="SSF56672">
    <property type="entry name" value="DNA/RNA polymerases"/>
    <property type="match status" value="1"/>
</dbReference>
<dbReference type="InterPro" id="IPR043502">
    <property type="entry name" value="DNA/RNA_pol_sf"/>
</dbReference>
<dbReference type="InterPro" id="IPR050951">
    <property type="entry name" value="Retrovirus_Pol_polyprotein"/>
</dbReference>
<keyword evidence="8" id="KW-0695">RNA-directed DNA polymerase</keyword>
<accession>A0AAQ3UV29</accession>
<dbReference type="AlphaFoldDB" id="A0AAQ3UV29"/>
<evidence type="ECO:0000313" key="15">
    <source>
        <dbReference type="Proteomes" id="UP001341281"/>
    </source>
</evidence>
<dbReference type="InterPro" id="IPR043128">
    <property type="entry name" value="Rev_trsase/Diguanyl_cyclase"/>
</dbReference>
<dbReference type="InterPro" id="IPR000477">
    <property type="entry name" value="RT_dom"/>
</dbReference>
<dbReference type="Gene3D" id="2.40.70.10">
    <property type="entry name" value="Acid Proteases"/>
    <property type="match status" value="1"/>
</dbReference>
<feature type="domain" description="CCHC-type" evidence="13">
    <location>
        <begin position="153"/>
        <end position="167"/>
    </location>
</feature>
<feature type="compositionally biased region" description="Pro residues" evidence="12">
    <location>
        <begin position="178"/>
        <end position="189"/>
    </location>
</feature>
<keyword evidence="11" id="KW-0479">Metal-binding</keyword>
<dbReference type="PROSITE" id="PS50158">
    <property type="entry name" value="ZF_CCHC"/>
    <property type="match status" value="1"/>
</dbReference>
<dbReference type="CDD" id="cd00303">
    <property type="entry name" value="retropepsin_like"/>
    <property type="match status" value="1"/>
</dbReference>
<evidence type="ECO:0000256" key="6">
    <source>
        <dbReference type="ARBA" id="ARBA00022759"/>
    </source>
</evidence>
<dbReference type="SUPFAM" id="SSF50630">
    <property type="entry name" value="Acid proteases"/>
    <property type="match status" value="1"/>
</dbReference>
<name>A0AAQ3UV29_PASNO</name>
<dbReference type="InterPro" id="IPR005162">
    <property type="entry name" value="Retrotrans_gag_dom"/>
</dbReference>
<dbReference type="FunFam" id="3.10.10.10:FF:000007">
    <property type="entry name" value="Retrovirus-related Pol polyprotein from transposon 17.6-like Protein"/>
    <property type="match status" value="1"/>
</dbReference>
<dbReference type="InterPro" id="IPR041577">
    <property type="entry name" value="RT_RNaseH_2"/>
</dbReference>
<keyword evidence="6" id="KW-0255">Endonuclease</keyword>
<dbReference type="PANTHER" id="PTHR37984:SF5">
    <property type="entry name" value="PROTEIN NYNRIN-LIKE"/>
    <property type="match status" value="1"/>
</dbReference>
<keyword evidence="9" id="KW-0238">DNA-binding</keyword>
<dbReference type="InterPro" id="IPR001878">
    <property type="entry name" value="Znf_CCHC"/>
</dbReference>
<dbReference type="GO" id="GO:0004190">
    <property type="term" value="F:aspartic-type endopeptidase activity"/>
    <property type="evidence" value="ECO:0007669"/>
    <property type="project" value="UniProtKB-KW"/>
</dbReference>
<keyword evidence="11" id="KW-0862">Zinc</keyword>
<feature type="region of interest" description="Disordered" evidence="12">
    <location>
        <begin position="170"/>
        <end position="204"/>
    </location>
</feature>
<evidence type="ECO:0000256" key="12">
    <source>
        <dbReference type="SAM" id="MobiDB-lite"/>
    </source>
</evidence>
<dbReference type="FunFam" id="3.30.70.270:FF:000020">
    <property type="entry name" value="Transposon Tf2-6 polyprotein-like Protein"/>
    <property type="match status" value="1"/>
</dbReference>
<evidence type="ECO:0000256" key="4">
    <source>
        <dbReference type="ARBA" id="ARBA00022722"/>
    </source>
</evidence>